<dbReference type="EMBL" id="FOOT01000001">
    <property type="protein sequence ID" value="SFF85999.1"/>
    <property type="molecule type" value="Genomic_DNA"/>
</dbReference>
<dbReference type="SUPFAM" id="SSF82185">
    <property type="entry name" value="Histone H3 K4-specific methyltransferase SET7/9 N-terminal domain"/>
    <property type="match status" value="1"/>
</dbReference>
<dbReference type="AlphaFoldDB" id="A0A1I2M5B1"/>
<organism evidence="2 3">
    <name type="scientific">Pontibacter chinhatensis</name>
    <dbReference type="NCBI Taxonomy" id="1436961"/>
    <lineage>
        <taxon>Bacteria</taxon>
        <taxon>Pseudomonadati</taxon>
        <taxon>Bacteroidota</taxon>
        <taxon>Cytophagia</taxon>
        <taxon>Cytophagales</taxon>
        <taxon>Hymenobacteraceae</taxon>
        <taxon>Pontibacter</taxon>
    </lineage>
</organism>
<proteinExistence type="predicted"/>
<feature type="signal peptide" evidence="1">
    <location>
        <begin position="1"/>
        <end position="22"/>
    </location>
</feature>
<gene>
    <name evidence="2" type="ORF">SAMN05421739_101147</name>
</gene>
<evidence type="ECO:0000313" key="3">
    <source>
        <dbReference type="Proteomes" id="UP000198724"/>
    </source>
</evidence>
<keyword evidence="3" id="KW-1185">Reference proteome</keyword>
<reference evidence="3" key="1">
    <citation type="submission" date="2016-10" db="EMBL/GenBank/DDBJ databases">
        <authorList>
            <person name="Varghese N."/>
            <person name="Submissions S."/>
        </authorList>
    </citation>
    <scope>NUCLEOTIDE SEQUENCE [LARGE SCALE GENOMIC DNA]</scope>
    <source>
        <strain evidence="3">LP51</strain>
    </source>
</reference>
<dbReference type="STRING" id="1436961.SAMN05421739_101147"/>
<accession>A0A1I2M5B1</accession>
<dbReference type="OrthoDB" id="8536728at2"/>
<evidence type="ECO:0000256" key="1">
    <source>
        <dbReference type="SAM" id="SignalP"/>
    </source>
</evidence>
<keyword evidence="1" id="KW-0732">Signal</keyword>
<feature type="chain" id="PRO_5011481405" description="MORN repeat variant" evidence="1">
    <location>
        <begin position="23"/>
        <end position="164"/>
    </location>
</feature>
<sequence>MANIRVSILCLGMLLLFLPTGAAGQEKKRPKQEALQQRLAFWKNNRFDKEGRYHGRWKVYLGDDKKLIRNGRFRHGAEVGKWKYYYLSGTLYMLEKYNRRDNSIQVSKYYENGSLARTGTARIIRSTLKDHYYWFGEWQVYDEQGAFSHTETYKEGNLVSSTKK</sequence>
<dbReference type="Proteomes" id="UP000198724">
    <property type="component" value="Unassembled WGS sequence"/>
</dbReference>
<dbReference type="RefSeq" id="WP_139217734.1">
    <property type="nucleotide sequence ID" value="NZ_FOOT01000001.1"/>
</dbReference>
<protein>
    <recommendedName>
        <fullName evidence="4">MORN repeat variant</fullName>
    </recommendedName>
</protein>
<evidence type="ECO:0008006" key="4">
    <source>
        <dbReference type="Google" id="ProtNLM"/>
    </source>
</evidence>
<dbReference type="Gene3D" id="3.90.930.1">
    <property type="match status" value="1"/>
</dbReference>
<evidence type="ECO:0000313" key="2">
    <source>
        <dbReference type="EMBL" id="SFF85999.1"/>
    </source>
</evidence>
<name>A0A1I2M5B1_9BACT</name>